<dbReference type="SUPFAM" id="SSF52540">
    <property type="entry name" value="P-loop containing nucleoside triphosphate hydrolases"/>
    <property type="match status" value="1"/>
</dbReference>
<evidence type="ECO:0000256" key="1">
    <source>
        <dbReference type="ARBA" id="ARBA00022448"/>
    </source>
</evidence>
<sequence>MLILAGVSRAYGEQQVLGPLDLDVSVGECVALLGRNGSGKSTLLRLAAGREEPSTGRVAFDGLPMSEDDPRIRSRVAVVGDPPACYPDLTVRQHLELVAVGHRVPEPQARIDLALQTHRLTGRAAALPAELSSGQLQEMLLAAALLRPMDLLLLDEPEQRLDPAARERLAARLAERRAAGTTLLLATHHRALARAVADRVLVLDRGVVTAEGPPGHVLPEEADGDPA</sequence>
<dbReference type="InterPro" id="IPR003439">
    <property type="entry name" value="ABC_transporter-like_ATP-bd"/>
</dbReference>
<gene>
    <name evidence="5" type="ORF">RM779_18675</name>
</gene>
<keyword evidence="2" id="KW-0547">Nucleotide-binding</keyword>
<dbReference type="Pfam" id="PF00005">
    <property type="entry name" value="ABC_tran"/>
    <property type="match status" value="1"/>
</dbReference>
<dbReference type="RefSeq" id="WP_311618869.1">
    <property type="nucleotide sequence ID" value="NZ_JAVREV010000010.1"/>
</dbReference>
<dbReference type="InterPro" id="IPR027417">
    <property type="entry name" value="P-loop_NTPase"/>
</dbReference>
<dbReference type="InterPro" id="IPR003593">
    <property type="entry name" value="AAA+_ATPase"/>
</dbReference>
<feature type="domain" description="ABC transporter" evidence="4">
    <location>
        <begin position="2"/>
        <end position="227"/>
    </location>
</feature>
<evidence type="ECO:0000256" key="3">
    <source>
        <dbReference type="ARBA" id="ARBA00022840"/>
    </source>
</evidence>
<organism evidence="5 6">
    <name type="scientific">Streptomyces johnsoniae</name>
    <dbReference type="NCBI Taxonomy" id="3075532"/>
    <lineage>
        <taxon>Bacteria</taxon>
        <taxon>Bacillati</taxon>
        <taxon>Actinomycetota</taxon>
        <taxon>Actinomycetes</taxon>
        <taxon>Kitasatosporales</taxon>
        <taxon>Streptomycetaceae</taxon>
        <taxon>Streptomyces</taxon>
    </lineage>
</organism>
<dbReference type="SMART" id="SM00382">
    <property type="entry name" value="AAA"/>
    <property type="match status" value="1"/>
</dbReference>
<name>A0ABU2S6L3_9ACTN</name>
<dbReference type="PANTHER" id="PTHR42939:SF1">
    <property type="entry name" value="ABC TRANSPORTER ATP-BINDING PROTEIN ALBC-RELATED"/>
    <property type="match status" value="1"/>
</dbReference>
<keyword evidence="3 5" id="KW-0067">ATP-binding</keyword>
<dbReference type="PROSITE" id="PS50893">
    <property type="entry name" value="ABC_TRANSPORTER_2"/>
    <property type="match status" value="1"/>
</dbReference>
<dbReference type="Gene3D" id="3.40.50.300">
    <property type="entry name" value="P-loop containing nucleotide triphosphate hydrolases"/>
    <property type="match status" value="1"/>
</dbReference>
<dbReference type="GO" id="GO:0005524">
    <property type="term" value="F:ATP binding"/>
    <property type="evidence" value="ECO:0007669"/>
    <property type="project" value="UniProtKB-KW"/>
</dbReference>
<proteinExistence type="predicted"/>
<comment type="caution">
    <text evidence="5">The sequence shown here is derived from an EMBL/GenBank/DDBJ whole genome shotgun (WGS) entry which is preliminary data.</text>
</comment>
<accession>A0ABU2S6L3</accession>
<evidence type="ECO:0000259" key="4">
    <source>
        <dbReference type="PROSITE" id="PS50893"/>
    </source>
</evidence>
<evidence type="ECO:0000313" key="6">
    <source>
        <dbReference type="Proteomes" id="UP001183615"/>
    </source>
</evidence>
<evidence type="ECO:0000313" key="5">
    <source>
        <dbReference type="EMBL" id="MDT0444608.1"/>
    </source>
</evidence>
<evidence type="ECO:0000256" key="2">
    <source>
        <dbReference type="ARBA" id="ARBA00022741"/>
    </source>
</evidence>
<dbReference type="EMBL" id="JAVREV010000010">
    <property type="protein sequence ID" value="MDT0444608.1"/>
    <property type="molecule type" value="Genomic_DNA"/>
</dbReference>
<dbReference type="PANTHER" id="PTHR42939">
    <property type="entry name" value="ABC TRANSPORTER ATP-BINDING PROTEIN ALBC-RELATED"/>
    <property type="match status" value="1"/>
</dbReference>
<protein>
    <submittedName>
        <fullName evidence="5">ABC transporter ATP-binding protein</fullName>
    </submittedName>
</protein>
<dbReference type="InterPro" id="IPR051782">
    <property type="entry name" value="ABC_Transporter_VariousFunc"/>
</dbReference>
<keyword evidence="1" id="KW-0813">Transport</keyword>
<reference evidence="6" key="1">
    <citation type="submission" date="2023-07" db="EMBL/GenBank/DDBJ databases">
        <title>30 novel species of actinomycetes from the DSMZ collection.</title>
        <authorList>
            <person name="Nouioui I."/>
        </authorList>
    </citation>
    <scope>NUCLEOTIDE SEQUENCE [LARGE SCALE GENOMIC DNA]</scope>
    <source>
        <strain evidence="6">DSM 41886</strain>
    </source>
</reference>
<keyword evidence="6" id="KW-1185">Reference proteome</keyword>
<dbReference type="Proteomes" id="UP001183615">
    <property type="component" value="Unassembled WGS sequence"/>
</dbReference>